<gene>
    <name evidence="1" type="ORF">U9M48_015104</name>
</gene>
<dbReference type="AlphaFoldDB" id="A0AAQ3T483"/>
<evidence type="ECO:0000313" key="2">
    <source>
        <dbReference type="Proteomes" id="UP001341281"/>
    </source>
</evidence>
<accession>A0AAQ3T483</accession>
<dbReference type="EMBL" id="CP144747">
    <property type="protein sequence ID" value="WVZ65797.1"/>
    <property type="molecule type" value="Genomic_DNA"/>
</dbReference>
<dbReference type="Proteomes" id="UP001341281">
    <property type="component" value="Chromosome 03"/>
</dbReference>
<keyword evidence="2" id="KW-1185">Reference proteome</keyword>
<proteinExistence type="predicted"/>
<evidence type="ECO:0000313" key="1">
    <source>
        <dbReference type="EMBL" id="WVZ65797.1"/>
    </source>
</evidence>
<name>A0AAQ3T483_PASNO</name>
<protein>
    <submittedName>
        <fullName evidence="1">Uncharacterized protein</fullName>
    </submittedName>
</protein>
<reference evidence="1 2" key="1">
    <citation type="submission" date="2024-02" db="EMBL/GenBank/DDBJ databases">
        <title>High-quality chromosome-scale genome assembly of Pensacola bahiagrass (Paspalum notatum Flugge var. saurae).</title>
        <authorList>
            <person name="Vega J.M."/>
            <person name="Podio M."/>
            <person name="Orjuela J."/>
            <person name="Siena L.A."/>
            <person name="Pessino S.C."/>
            <person name="Combes M.C."/>
            <person name="Mariac C."/>
            <person name="Albertini E."/>
            <person name="Pupilli F."/>
            <person name="Ortiz J.P.A."/>
            <person name="Leblanc O."/>
        </authorList>
    </citation>
    <scope>NUCLEOTIDE SEQUENCE [LARGE SCALE GENOMIC DNA]</scope>
    <source>
        <strain evidence="1">R1</strain>
        <tissue evidence="1">Leaf</tissue>
    </source>
</reference>
<organism evidence="1 2">
    <name type="scientific">Paspalum notatum var. saurae</name>
    <dbReference type="NCBI Taxonomy" id="547442"/>
    <lineage>
        <taxon>Eukaryota</taxon>
        <taxon>Viridiplantae</taxon>
        <taxon>Streptophyta</taxon>
        <taxon>Embryophyta</taxon>
        <taxon>Tracheophyta</taxon>
        <taxon>Spermatophyta</taxon>
        <taxon>Magnoliopsida</taxon>
        <taxon>Liliopsida</taxon>
        <taxon>Poales</taxon>
        <taxon>Poaceae</taxon>
        <taxon>PACMAD clade</taxon>
        <taxon>Panicoideae</taxon>
        <taxon>Andropogonodae</taxon>
        <taxon>Paspaleae</taxon>
        <taxon>Paspalinae</taxon>
        <taxon>Paspalum</taxon>
    </lineage>
</organism>
<sequence>MRCRRHRLPLQPLSTGCYARGRGSLSVPCSAACTPFERDSACLVAGVVRRVAKNTKALPHWHTACCLLPARPRASAPCRLLILRTADPGSQGGHPAAQDLDSLLPHILRRRLKLSSGIY</sequence>